<keyword evidence="3 6" id="KW-0812">Transmembrane</keyword>
<sequence length="261" mass="27745">MTSAVAAPPHAARPSINPVAKLATAAVIALTLVLSVDWVSALTALLLEIPLFIALGVRLRAFLIRGALITVAAALTALTNLLYGEVRGTVHWHFLLINVSDGSIELALAMFLRVLAIALPSVLLFVDVDPTELADGLGQTLKLPARFVVGALAGMRLVGLLQQDWQYLGYARRARGVADHARLRRFLGQAFALLVFALRRGSKLATAMEARGFGAYPTRTWARPSSFGLREFALIAAGVGIAAAAVSVSIAFGTWHFIGGR</sequence>
<evidence type="ECO:0000313" key="7">
    <source>
        <dbReference type="EMBL" id="NVN49741.1"/>
    </source>
</evidence>
<evidence type="ECO:0000256" key="3">
    <source>
        <dbReference type="ARBA" id="ARBA00022692"/>
    </source>
</evidence>
<comment type="subcellular location">
    <subcellularLocation>
        <location evidence="1">Membrane</location>
        <topology evidence="1">Multi-pass membrane protein</topology>
    </subcellularLocation>
</comment>
<dbReference type="InterPro" id="IPR051611">
    <property type="entry name" value="ECF_transporter_component"/>
</dbReference>
<keyword evidence="4 6" id="KW-1133">Transmembrane helix</keyword>
<evidence type="ECO:0000256" key="5">
    <source>
        <dbReference type="ARBA" id="ARBA00023136"/>
    </source>
</evidence>
<protein>
    <submittedName>
        <fullName evidence="7">Energy-coupling factor transporter transmembrane protein EcfT</fullName>
    </submittedName>
</protein>
<evidence type="ECO:0000256" key="4">
    <source>
        <dbReference type="ARBA" id="ARBA00022989"/>
    </source>
</evidence>
<proteinExistence type="predicted"/>
<feature type="transmembrane region" description="Helical" evidence="6">
    <location>
        <begin position="232"/>
        <end position="258"/>
    </location>
</feature>
<keyword evidence="8" id="KW-1185">Reference proteome</keyword>
<dbReference type="PANTHER" id="PTHR34857">
    <property type="entry name" value="SLL0384 PROTEIN"/>
    <property type="match status" value="1"/>
</dbReference>
<dbReference type="Pfam" id="PF02361">
    <property type="entry name" value="CbiQ"/>
    <property type="match status" value="1"/>
</dbReference>
<evidence type="ECO:0000256" key="2">
    <source>
        <dbReference type="ARBA" id="ARBA00022475"/>
    </source>
</evidence>
<dbReference type="GO" id="GO:0005886">
    <property type="term" value="C:plasma membrane"/>
    <property type="evidence" value="ECO:0007669"/>
    <property type="project" value="UniProtKB-ARBA"/>
</dbReference>
<keyword evidence="5 6" id="KW-0472">Membrane</keyword>
<evidence type="ECO:0000256" key="6">
    <source>
        <dbReference type="SAM" id="Phobius"/>
    </source>
</evidence>
<organism evidence="7 8">
    <name type="scientific">Mycolicibacterium hippocampi</name>
    <dbReference type="NCBI Taxonomy" id="659824"/>
    <lineage>
        <taxon>Bacteria</taxon>
        <taxon>Bacillati</taxon>
        <taxon>Actinomycetota</taxon>
        <taxon>Actinomycetes</taxon>
        <taxon>Mycobacteriales</taxon>
        <taxon>Mycobacteriaceae</taxon>
        <taxon>Mycolicibacterium</taxon>
    </lineage>
</organism>
<dbReference type="EMBL" id="JABFYL010000018">
    <property type="protein sequence ID" value="NVN49741.1"/>
    <property type="molecule type" value="Genomic_DNA"/>
</dbReference>
<reference evidence="7 8" key="1">
    <citation type="submission" date="2020-05" db="EMBL/GenBank/DDBJ databases">
        <title>Draft genome sequence of Mycobacterium hippocampi DL, isolated from European seabass, Dicentrarchus labrax, reared in fish farms.</title>
        <authorList>
            <person name="Stathopoulou P."/>
            <person name="Asimakis E."/>
            <person name="Tzokas K."/>
            <person name="Batargias C."/>
            <person name="Tsiamis G."/>
        </authorList>
    </citation>
    <scope>NUCLEOTIDE SEQUENCE [LARGE SCALE GENOMIC DNA]</scope>
    <source>
        <strain evidence="7 8">DL</strain>
    </source>
</reference>
<name>A0A850PH29_9MYCO</name>
<comment type="caution">
    <text evidence="7">The sequence shown here is derived from an EMBL/GenBank/DDBJ whole genome shotgun (WGS) entry which is preliminary data.</text>
</comment>
<dbReference type="CDD" id="cd16914">
    <property type="entry name" value="EcfT"/>
    <property type="match status" value="1"/>
</dbReference>
<gene>
    <name evidence="7" type="ORF">HLY00_40</name>
</gene>
<feature type="transmembrane region" description="Helical" evidence="6">
    <location>
        <begin position="22"/>
        <end position="55"/>
    </location>
</feature>
<feature type="transmembrane region" description="Helical" evidence="6">
    <location>
        <begin position="103"/>
        <end position="126"/>
    </location>
</feature>
<dbReference type="RefSeq" id="WP_178358113.1">
    <property type="nucleotide sequence ID" value="NZ_JABFYL010000018.1"/>
</dbReference>
<feature type="transmembrane region" description="Helical" evidence="6">
    <location>
        <begin position="62"/>
        <end position="83"/>
    </location>
</feature>
<dbReference type="PANTHER" id="PTHR34857:SF2">
    <property type="entry name" value="SLL0384 PROTEIN"/>
    <property type="match status" value="1"/>
</dbReference>
<accession>A0A850PH29</accession>
<dbReference type="InterPro" id="IPR003339">
    <property type="entry name" value="ABC/ECF_trnsptr_transmembrane"/>
</dbReference>
<dbReference type="AlphaFoldDB" id="A0A850PH29"/>
<evidence type="ECO:0000256" key="1">
    <source>
        <dbReference type="ARBA" id="ARBA00004141"/>
    </source>
</evidence>
<keyword evidence="2" id="KW-1003">Cell membrane</keyword>
<dbReference type="Proteomes" id="UP000570517">
    <property type="component" value="Unassembled WGS sequence"/>
</dbReference>
<evidence type="ECO:0000313" key="8">
    <source>
        <dbReference type="Proteomes" id="UP000570517"/>
    </source>
</evidence>